<feature type="transmembrane region" description="Helical" evidence="6">
    <location>
        <begin position="12"/>
        <end position="35"/>
    </location>
</feature>
<comment type="subcellular location">
    <subcellularLocation>
        <location evidence="1">Membrane</location>
        <topology evidence="1">Multi-pass membrane protein</topology>
    </subcellularLocation>
</comment>
<accession>A0A4W3H8A8</accession>
<reference evidence="8" key="2">
    <citation type="journal article" date="2007" name="PLoS Biol.">
        <title>Survey sequencing and comparative analysis of the elephant shark (Callorhinchus milii) genome.</title>
        <authorList>
            <person name="Venkatesh B."/>
            <person name="Kirkness E.F."/>
            <person name="Loh Y.H."/>
            <person name="Halpern A.L."/>
            <person name="Lee A.P."/>
            <person name="Johnson J."/>
            <person name="Dandona N."/>
            <person name="Viswanathan L.D."/>
            <person name="Tay A."/>
            <person name="Venter J.C."/>
            <person name="Strausberg R.L."/>
            <person name="Brenner S."/>
        </authorList>
    </citation>
    <scope>NUCLEOTIDE SEQUENCE [LARGE SCALE GENOMIC DNA]</scope>
</reference>
<reference evidence="7" key="5">
    <citation type="submission" date="2025-09" db="UniProtKB">
        <authorList>
            <consortium name="Ensembl"/>
        </authorList>
    </citation>
    <scope>IDENTIFICATION</scope>
</reference>
<dbReference type="OMA" id="IMNGWAV"/>
<organism evidence="7 8">
    <name type="scientific">Callorhinchus milii</name>
    <name type="common">Ghost shark</name>
    <dbReference type="NCBI Taxonomy" id="7868"/>
    <lineage>
        <taxon>Eukaryota</taxon>
        <taxon>Metazoa</taxon>
        <taxon>Chordata</taxon>
        <taxon>Craniata</taxon>
        <taxon>Vertebrata</taxon>
        <taxon>Chondrichthyes</taxon>
        <taxon>Holocephali</taxon>
        <taxon>Chimaeriformes</taxon>
        <taxon>Callorhinchidae</taxon>
        <taxon>Callorhinchus</taxon>
    </lineage>
</organism>
<name>A0A4W3H8A8_CALMI</name>
<dbReference type="Ensembl" id="ENSCMIT00000013375.1">
    <property type="protein sequence ID" value="ENSCMIP00000013083.1"/>
    <property type="gene ID" value="ENSCMIG00000006613.1"/>
</dbReference>
<keyword evidence="2 6" id="KW-0812">Transmembrane</keyword>
<evidence type="ECO:0000256" key="1">
    <source>
        <dbReference type="ARBA" id="ARBA00004141"/>
    </source>
</evidence>
<feature type="region of interest" description="Disordered" evidence="5">
    <location>
        <begin position="145"/>
        <end position="168"/>
    </location>
</feature>
<reference evidence="7" key="4">
    <citation type="submission" date="2025-08" db="UniProtKB">
        <authorList>
            <consortium name="Ensembl"/>
        </authorList>
    </citation>
    <scope>IDENTIFICATION</scope>
</reference>
<dbReference type="PANTHER" id="PTHR16521:SF3">
    <property type="entry name" value="TYPE-1 ANGIOTENSIN II RECEPTOR-ASSOCIATED PROTEIN"/>
    <property type="match status" value="1"/>
</dbReference>
<dbReference type="GO" id="GO:0005886">
    <property type="term" value="C:plasma membrane"/>
    <property type="evidence" value="ECO:0007669"/>
    <property type="project" value="TreeGrafter"/>
</dbReference>
<evidence type="ECO:0000256" key="5">
    <source>
        <dbReference type="SAM" id="MobiDB-lite"/>
    </source>
</evidence>
<evidence type="ECO:0000313" key="7">
    <source>
        <dbReference type="Ensembl" id="ENSCMIP00000013083.1"/>
    </source>
</evidence>
<dbReference type="GeneTree" id="ENSGT00390000017402"/>
<sequence>MELPVVSLKMILIVHWLLTTWGCLIQWLPVPYLWSNYTVLAIGVWAVAQRDSVDAVAMVLVGMLLTILTDIIHIAVSYERSAAGQVTAIQDQFRFSVGMAILSLLLKPVSCLFVYQMYKERGGDYNLNLGFPDLSGNRDRTSYQTIDTQEPHHQPGTSAGSKTASENY</sequence>
<reference evidence="8" key="3">
    <citation type="journal article" date="2014" name="Nature">
        <title>Elephant shark genome provides unique insights into gnathostome evolution.</title>
        <authorList>
            <consortium name="International Elephant Shark Genome Sequencing Consortium"/>
            <person name="Venkatesh B."/>
            <person name="Lee A.P."/>
            <person name="Ravi V."/>
            <person name="Maurya A.K."/>
            <person name="Lian M.M."/>
            <person name="Swann J.B."/>
            <person name="Ohta Y."/>
            <person name="Flajnik M.F."/>
            <person name="Sutoh Y."/>
            <person name="Kasahara M."/>
            <person name="Hoon S."/>
            <person name="Gangu V."/>
            <person name="Roy S.W."/>
            <person name="Irimia M."/>
            <person name="Korzh V."/>
            <person name="Kondrychyn I."/>
            <person name="Lim Z.W."/>
            <person name="Tay B.H."/>
            <person name="Tohari S."/>
            <person name="Kong K.W."/>
            <person name="Ho S."/>
            <person name="Lorente-Galdos B."/>
            <person name="Quilez J."/>
            <person name="Marques-Bonet T."/>
            <person name="Raney B.J."/>
            <person name="Ingham P.W."/>
            <person name="Tay A."/>
            <person name="Hillier L.W."/>
            <person name="Minx P."/>
            <person name="Boehm T."/>
            <person name="Wilson R.K."/>
            <person name="Brenner S."/>
            <person name="Warren W.C."/>
        </authorList>
    </citation>
    <scope>NUCLEOTIDE SEQUENCE [LARGE SCALE GENOMIC DNA]</scope>
</reference>
<evidence type="ECO:0000256" key="4">
    <source>
        <dbReference type="ARBA" id="ARBA00023136"/>
    </source>
</evidence>
<dbReference type="InParanoid" id="A0A4W3H8A8"/>
<dbReference type="GO" id="GO:0038166">
    <property type="term" value="P:angiotensin-activated signaling pathway"/>
    <property type="evidence" value="ECO:0007669"/>
    <property type="project" value="InterPro"/>
</dbReference>
<keyword evidence="4 6" id="KW-0472">Membrane</keyword>
<dbReference type="STRING" id="7868.ENSCMIP00000013083"/>
<evidence type="ECO:0000313" key="8">
    <source>
        <dbReference type="Proteomes" id="UP000314986"/>
    </source>
</evidence>
<dbReference type="Proteomes" id="UP000314986">
    <property type="component" value="Unassembled WGS sequence"/>
</dbReference>
<dbReference type="Pfam" id="PF06396">
    <property type="entry name" value="AGTRAP"/>
    <property type="match status" value="1"/>
</dbReference>
<feature type="transmembrane region" description="Helical" evidence="6">
    <location>
        <begin position="55"/>
        <end position="76"/>
    </location>
</feature>
<dbReference type="InterPro" id="IPR009436">
    <property type="entry name" value="AGTRAP"/>
</dbReference>
<keyword evidence="3 6" id="KW-1133">Transmembrane helix</keyword>
<reference evidence="8" key="1">
    <citation type="journal article" date="2006" name="Science">
        <title>Ancient noncoding elements conserved in the human genome.</title>
        <authorList>
            <person name="Venkatesh B."/>
            <person name="Kirkness E.F."/>
            <person name="Loh Y.H."/>
            <person name="Halpern A.L."/>
            <person name="Lee A.P."/>
            <person name="Johnson J."/>
            <person name="Dandona N."/>
            <person name="Viswanathan L.D."/>
            <person name="Tay A."/>
            <person name="Venter J.C."/>
            <person name="Strausberg R.L."/>
            <person name="Brenner S."/>
        </authorList>
    </citation>
    <scope>NUCLEOTIDE SEQUENCE [LARGE SCALE GENOMIC DNA]</scope>
</reference>
<protein>
    <submittedName>
        <fullName evidence="7">Angiotensin II receptor-associated protein</fullName>
    </submittedName>
</protein>
<dbReference type="AlphaFoldDB" id="A0A4W3H8A8"/>
<evidence type="ECO:0000256" key="6">
    <source>
        <dbReference type="SAM" id="Phobius"/>
    </source>
</evidence>
<dbReference type="PANTHER" id="PTHR16521">
    <property type="entry name" value="TYPE-1 ANGIOTENSIN II RECEPTOR-ASSOCIATED PROTEIN"/>
    <property type="match status" value="1"/>
</dbReference>
<evidence type="ECO:0000256" key="3">
    <source>
        <dbReference type="ARBA" id="ARBA00022989"/>
    </source>
</evidence>
<dbReference type="SMART" id="SM00805">
    <property type="entry name" value="AGTRAP"/>
    <property type="match status" value="1"/>
</dbReference>
<feature type="compositionally biased region" description="Polar residues" evidence="5">
    <location>
        <begin position="155"/>
        <end position="168"/>
    </location>
</feature>
<evidence type="ECO:0000256" key="2">
    <source>
        <dbReference type="ARBA" id="ARBA00022692"/>
    </source>
</evidence>
<proteinExistence type="predicted"/>
<feature type="transmembrane region" description="Helical" evidence="6">
    <location>
        <begin position="97"/>
        <end position="118"/>
    </location>
</feature>
<keyword evidence="8" id="KW-1185">Reference proteome</keyword>
<dbReference type="GO" id="GO:0008217">
    <property type="term" value="P:regulation of blood pressure"/>
    <property type="evidence" value="ECO:0007669"/>
    <property type="project" value="TreeGrafter"/>
</dbReference>
<gene>
    <name evidence="7" type="primary">agtrap</name>
</gene>